<protein>
    <submittedName>
        <fullName evidence="1">7334_t:CDS:1</fullName>
    </submittedName>
</protein>
<keyword evidence="2" id="KW-1185">Reference proteome</keyword>
<evidence type="ECO:0000313" key="1">
    <source>
        <dbReference type="EMBL" id="CAG8527237.1"/>
    </source>
</evidence>
<proteinExistence type="predicted"/>
<organism evidence="1 2">
    <name type="scientific">Acaulospora colombiana</name>
    <dbReference type="NCBI Taxonomy" id="27376"/>
    <lineage>
        <taxon>Eukaryota</taxon>
        <taxon>Fungi</taxon>
        <taxon>Fungi incertae sedis</taxon>
        <taxon>Mucoromycota</taxon>
        <taxon>Glomeromycotina</taxon>
        <taxon>Glomeromycetes</taxon>
        <taxon>Diversisporales</taxon>
        <taxon>Acaulosporaceae</taxon>
        <taxon>Acaulospora</taxon>
    </lineage>
</organism>
<gene>
    <name evidence="1" type="ORF">ACOLOM_LOCUS3919</name>
</gene>
<dbReference type="Proteomes" id="UP000789525">
    <property type="component" value="Unassembled WGS sequence"/>
</dbReference>
<sequence length="293" mass="32332">MSSYERAKSFCTTILDNETTQVKGTVPFVTLTYAQSLDGMISGRGGGSLTLSCEESMIMTHRYFNMLQTSLKRITCLDSDHFLLSAHVRLRILHDGILVGIGTLLNDDPRLTARLFDPSEESSVRQPQPIILDSKLRFPLSARMLSSKAQGCKAPWIFTDQIHDINKRQLLEQSGARVIPINSDPEGKLSIDHLLKTLRDPPFSISRLMVEGGAQVINSFLRSGMVNLLVVTIAPILVGANAVSVTCNGLDEDHKNEGDDIFPTLSIVEYKQFGKDIVMVAKVLSSNVDIKND</sequence>
<reference evidence="1" key="1">
    <citation type="submission" date="2021-06" db="EMBL/GenBank/DDBJ databases">
        <authorList>
            <person name="Kallberg Y."/>
            <person name="Tangrot J."/>
            <person name="Rosling A."/>
        </authorList>
    </citation>
    <scope>NUCLEOTIDE SEQUENCE</scope>
    <source>
        <strain evidence="1">CL356</strain>
    </source>
</reference>
<name>A0ACA9LF69_9GLOM</name>
<comment type="caution">
    <text evidence="1">The sequence shown here is derived from an EMBL/GenBank/DDBJ whole genome shotgun (WGS) entry which is preliminary data.</text>
</comment>
<accession>A0ACA9LF69</accession>
<evidence type="ECO:0000313" key="2">
    <source>
        <dbReference type="Proteomes" id="UP000789525"/>
    </source>
</evidence>
<dbReference type="EMBL" id="CAJVPT010006084">
    <property type="protein sequence ID" value="CAG8527237.1"/>
    <property type="molecule type" value="Genomic_DNA"/>
</dbReference>